<dbReference type="InterPro" id="IPR050109">
    <property type="entry name" value="HTH-type_TetR-like_transc_reg"/>
</dbReference>
<organism evidence="6 7">
    <name type="scientific">Jiangella asiatica</name>
    <dbReference type="NCBI Taxonomy" id="2530372"/>
    <lineage>
        <taxon>Bacteria</taxon>
        <taxon>Bacillati</taxon>
        <taxon>Actinomycetota</taxon>
        <taxon>Actinomycetes</taxon>
        <taxon>Jiangellales</taxon>
        <taxon>Jiangellaceae</taxon>
        <taxon>Jiangella</taxon>
    </lineage>
</organism>
<dbReference type="EMBL" id="SMKZ01000063">
    <property type="protein sequence ID" value="TDD98941.1"/>
    <property type="molecule type" value="Genomic_DNA"/>
</dbReference>
<dbReference type="InterPro" id="IPR004111">
    <property type="entry name" value="Repressor_TetR_C"/>
</dbReference>
<dbReference type="Pfam" id="PF02909">
    <property type="entry name" value="TetR_C_1"/>
    <property type="match status" value="1"/>
</dbReference>
<dbReference type="Gene3D" id="1.10.357.10">
    <property type="entry name" value="Tetracycline Repressor, domain 2"/>
    <property type="match status" value="1"/>
</dbReference>
<dbReference type="PANTHER" id="PTHR30055:SF151">
    <property type="entry name" value="TRANSCRIPTIONAL REGULATORY PROTEIN"/>
    <property type="match status" value="1"/>
</dbReference>
<dbReference type="FunCoup" id="A0A4R5CFR1">
    <property type="interactions" value="4"/>
</dbReference>
<evidence type="ECO:0000256" key="1">
    <source>
        <dbReference type="ARBA" id="ARBA00023015"/>
    </source>
</evidence>
<dbReference type="SUPFAM" id="SSF46689">
    <property type="entry name" value="Homeodomain-like"/>
    <property type="match status" value="1"/>
</dbReference>
<dbReference type="PROSITE" id="PS50977">
    <property type="entry name" value="HTH_TETR_2"/>
    <property type="match status" value="1"/>
</dbReference>
<evidence type="ECO:0000256" key="2">
    <source>
        <dbReference type="ARBA" id="ARBA00023125"/>
    </source>
</evidence>
<dbReference type="InterPro" id="IPR001647">
    <property type="entry name" value="HTH_TetR"/>
</dbReference>
<keyword evidence="3" id="KW-0804">Transcription</keyword>
<comment type="caution">
    <text evidence="6">The sequence shown here is derived from an EMBL/GenBank/DDBJ whole genome shotgun (WGS) entry which is preliminary data.</text>
</comment>
<dbReference type="SUPFAM" id="SSF48498">
    <property type="entry name" value="Tetracyclin repressor-like, C-terminal domain"/>
    <property type="match status" value="1"/>
</dbReference>
<name>A0A4R5CFR1_9ACTN</name>
<accession>A0A4R5CFR1</accession>
<dbReference type="Gene3D" id="1.10.10.60">
    <property type="entry name" value="Homeodomain-like"/>
    <property type="match status" value="1"/>
</dbReference>
<keyword evidence="2 4" id="KW-0238">DNA-binding</keyword>
<evidence type="ECO:0000313" key="7">
    <source>
        <dbReference type="Proteomes" id="UP000294739"/>
    </source>
</evidence>
<dbReference type="GO" id="GO:0045892">
    <property type="term" value="P:negative regulation of DNA-templated transcription"/>
    <property type="evidence" value="ECO:0007669"/>
    <property type="project" value="InterPro"/>
</dbReference>
<dbReference type="InParanoid" id="A0A4R5CFR1"/>
<evidence type="ECO:0000313" key="6">
    <source>
        <dbReference type="EMBL" id="TDD98941.1"/>
    </source>
</evidence>
<keyword evidence="1" id="KW-0805">Transcription regulation</keyword>
<feature type="DNA-binding region" description="H-T-H motif" evidence="4">
    <location>
        <begin position="55"/>
        <end position="74"/>
    </location>
</feature>
<dbReference type="Pfam" id="PF00440">
    <property type="entry name" value="TetR_N"/>
    <property type="match status" value="1"/>
</dbReference>
<evidence type="ECO:0000256" key="3">
    <source>
        <dbReference type="ARBA" id="ARBA00023163"/>
    </source>
</evidence>
<evidence type="ECO:0000259" key="5">
    <source>
        <dbReference type="PROSITE" id="PS50977"/>
    </source>
</evidence>
<protein>
    <submittedName>
        <fullName evidence="6">TetR/AcrR family transcriptional regulator</fullName>
    </submittedName>
</protein>
<dbReference type="RefSeq" id="WP_131900858.1">
    <property type="nucleotide sequence ID" value="NZ_SMKZ01000063.1"/>
</dbReference>
<dbReference type="OrthoDB" id="2570341at2"/>
<keyword evidence="7" id="KW-1185">Reference proteome</keyword>
<gene>
    <name evidence="6" type="ORF">E1269_28075</name>
</gene>
<dbReference type="InterPro" id="IPR009057">
    <property type="entry name" value="Homeodomain-like_sf"/>
</dbReference>
<proteinExistence type="predicted"/>
<dbReference type="AlphaFoldDB" id="A0A4R5CFR1"/>
<dbReference type="GO" id="GO:0000976">
    <property type="term" value="F:transcription cis-regulatory region binding"/>
    <property type="evidence" value="ECO:0007669"/>
    <property type="project" value="TreeGrafter"/>
</dbReference>
<reference evidence="6 7" key="1">
    <citation type="submission" date="2019-03" db="EMBL/GenBank/DDBJ databases">
        <title>Draft genome sequences of novel Actinobacteria.</title>
        <authorList>
            <person name="Sahin N."/>
            <person name="Ay H."/>
            <person name="Saygin H."/>
        </authorList>
    </citation>
    <scope>NUCLEOTIDE SEQUENCE [LARGE SCALE GENOMIC DNA]</scope>
    <source>
        <strain evidence="6 7">5K138</strain>
    </source>
</reference>
<dbReference type="InterPro" id="IPR036271">
    <property type="entry name" value="Tet_transcr_reg_TetR-rel_C_sf"/>
</dbReference>
<sequence>MTTEHSGGGDVSKSLELLWGMQERPTRGPKPGLTLEQIVEAAVAVADAEGLAALSMRRVAAELGVGTMSLYRYVPGKAELLDLMLDHVAGPVDDEVEPLGWRDALQRVAHGVWELCVDHPWYPMVDQVRPLLGPNNVAGMDHILAQLKPTGLGDKELVMMVAVVEGFVVAIARAHVNARDAEKRTGITEEEFWAVQEPVLIKMMATGKYPTFTTLDDDTFTFSFEDVLEFGLRAILDGLEAYVTR</sequence>
<evidence type="ECO:0000256" key="4">
    <source>
        <dbReference type="PROSITE-ProRule" id="PRU00335"/>
    </source>
</evidence>
<dbReference type="GO" id="GO:0003700">
    <property type="term" value="F:DNA-binding transcription factor activity"/>
    <property type="evidence" value="ECO:0007669"/>
    <property type="project" value="TreeGrafter"/>
</dbReference>
<dbReference type="PANTHER" id="PTHR30055">
    <property type="entry name" value="HTH-TYPE TRANSCRIPTIONAL REGULATOR RUTR"/>
    <property type="match status" value="1"/>
</dbReference>
<dbReference type="Proteomes" id="UP000294739">
    <property type="component" value="Unassembled WGS sequence"/>
</dbReference>
<feature type="domain" description="HTH tetR-type" evidence="5">
    <location>
        <begin position="32"/>
        <end position="92"/>
    </location>
</feature>